<proteinExistence type="predicted"/>
<dbReference type="AlphaFoldDB" id="I7C6J4"/>
<evidence type="ECO:0000313" key="2">
    <source>
        <dbReference type="EMBL" id="AFO52142.1"/>
    </source>
</evidence>
<feature type="compositionally biased region" description="Polar residues" evidence="1">
    <location>
        <begin position="108"/>
        <end position="117"/>
    </location>
</feature>
<dbReference type="HOGENOM" id="CLU_1667442_0_0_14"/>
<gene>
    <name evidence="2" type="ordered locus">MHLP_02810</name>
</gene>
<feature type="compositionally biased region" description="Polar residues" evidence="1">
    <location>
        <begin position="141"/>
        <end position="151"/>
    </location>
</feature>
<sequence length="158" mass="15856">MFGFVLKKAIFPVFVTAGIGSGVVAVVPGGKEKAKEWYSTAKGWASPYLSNAANKVQATASSVAAKVGETVKNVATNAVSTVASVAANAAAGAAQAAVQGAIQGAKDSLQQNGTPSLDQEKSKAQEQRPGEQGQYEEASRTESGTQSQAQGAVSPAAA</sequence>
<reference evidence="2 3" key="1">
    <citation type="journal article" date="2012" name="J. Bacteriol.">
        <title>Genome Sequence of "Candidatus Mycoplasma haemolamae" Strain Purdue, a Red Blood Cell Pathogen of Alpacas (Vicugna pacos) and Llamas (Lama glama).</title>
        <authorList>
            <person name="Guimaraes A.M."/>
            <person name="Toth B."/>
            <person name="Santos A.P."/>
            <person name="do Nascimento N.C."/>
            <person name="Kritchevsky J.E."/>
            <person name="Messick J.B."/>
        </authorList>
    </citation>
    <scope>NUCLEOTIDE SEQUENCE [LARGE SCALE GENOMIC DNA]</scope>
    <source>
        <strain evidence="2 3">Purdue</strain>
    </source>
</reference>
<dbReference type="PATRIC" id="fig|1212765.3.peg.635"/>
<dbReference type="STRING" id="1212765.MHLP_02810"/>
<evidence type="ECO:0000313" key="3">
    <source>
        <dbReference type="Proteomes" id="UP000006502"/>
    </source>
</evidence>
<reference evidence="3" key="2">
    <citation type="submission" date="2012-07" db="EMBL/GenBank/DDBJ databases">
        <title>Complete genome sequence of 'Candidatus Mycoplasma haemolamae'.</title>
        <authorList>
            <person name="Guimaraes A.M.S."/>
            <person name="Toth B."/>
            <person name="Santos A.P."/>
            <person name="Nascimento N.C."/>
            <person name="Sojka J.E."/>
            <person name="Messick J.B."/>
        </authorList>
    </citation>
    <scope>NUCLEOTIDE SEQUENCE [LARGE SCALE GENOMIC DNA]</scope>
    <source>
        <strain evidence="3">Purdue</strain>
    </source>
</reference>
<feature type="region of interest" description="Disordered" evidence="1">
    <location>
        <begin position="106"/>
        <end position="158"/>
    </location>
</feature>
<dbReference type="Proteomes" id="UP000006502">
    <property type="component" value="Chromosome"/>
</dbReference>
<dbReference type="EMBL" id="CP003731">
    <property type="protein sequence ID" value="AFO52142.1"/>
    <property type="molecule type" value="Genomic_DNA"/>
</dbReference>
<dbReference type="KEGG" id="mhl:MHLP_02810"/>
<organism evidence="2 3">
    <name type="scientific">Mycoplasma haematolamae (strain Purdue)</name>
    <dbReference type="NCBI Taxonomy" id="1212765"/>
    <lineage>
        <taxon>Bacteria</taxon>
        <taxon>Bacillati</taxon>
        <taxon>Mycoplasmatota</taxon>
        <taxon>Mollicutes</taxon>
        <taxon>Mycoplasmataceae</taxon>
        <taxon>Mycoplasma</taxon>
    </lineage>
</organism>
<evidence type="ECO:0000256" key="1">
    <source>
        <dbReference type="SAM" id="MobiDB-lite"/>
    </source>
</evidence>
<name>I7C6J4_MYCHA</name>
<keyword evidence="3" id="KW-1185">Reference proteome</keyword>
<accession>I7C6J4</accession>
<protein>
    <submittedName>
        <fullName evidence="2">Uncharacterized protein</fullName>
    </submittedName>
</protein>
<feature type="compositionally biased region" description="Basic and acidic residues" evidence="1">
    <location>
        <begin position="118"/>
        <end position="129"/>
    </location>
</feature>